<dbReference type="AlphaFoldDB" id="A0AAW0BPG2"/>
<evidence type="ECO:0000313" key="3">
    <source>
        <dbReference type="Proteomes" id="UP001362999"/>
    </source>
</evidence>
<reference evidence="2 3" key="1">
    <citation type="journal article" date="2024" name="J Genomics">
        <title>Draft genome sequencing and assembly of Favolaschia claudopus CIRM-BRFM 2984 isolated from oak limbs.</title>
        <authorList>
            <person name="Navarro D."/>
            <person name="Drula E."/>
            <person name="Chaduli D."/>
            <person name="Cazenave R."/>
            <person name="Ahrendt S."/>
            <person name="Wang J."/>
            <person name="Lipzen A."/>
            <person name="Daum C."/>
            <person name="Barry K."/>
            <person name="Grigoriev I.V."/>
            <person name="Favel A."/>
            <person name="Rosso M.N."/>
            <person name="Martin F."/>
        </authorList>
    </citation>
    <scope>NUCLEOTIDE SEQUENCE [LARGE SCALE GENOMIC DNA]</scope>
    <source>
        <strain evidence="2 3">CIRM-BRFM 2984</strain>
    </source>
</reference>
<evidence type="ECO:0000256" key="1">
    <source>
        <dbReference type="SAM" id="Phobius"/>
    </source>
</evidence>
<proteinExistence type="predicted"/>
<feature type="non-terminal residue" evidence="2">
    <location>
        <position position="1"/>
    </location>
</feature>
<organism evidence="2 3">
    <name type="scientific">Favolaschia claudopus</name>
    <dbReference type="NCBI Taxonomy" id="2862362"/>
    <lineage>
        <taxon>Eukaryota</taxon>
        <taxon>Fungi</taxon>
        <taxon>Dikarya</taxon>
        <taxon>Basidiomycota</taxon>
        <taxon>Agaricomycotina</taxon>
        <taxon>Agaricomycetes</taxon>
        <taxon>Agaricomycetidae</taxon>
        <taxon>Agaricales</taxon>
        <taxon>Marasmiineae</taxon>
        <taxon>Mycenaceae</taxon>
        <taxon>Favolaschia</taxon>
    </lineage>
</organism>
<name>A0AAW0BPG2_9AGAR</name>
<dbReference type="EMBL" id="JAWWNJ010000028">
    <property type="protein sequence ID" value="KAK7028551.1"/>
    <property type="molecule type" value="Genomic_DNA"/>
</dbReference>
<accession>A0AAW0BPG2</accession>
<feature type="transmembrane region" description="Helical" evidence="1">
    <location>
        <begin position="20"/>
        <end position="40"/>
    </location>
</feature>
<gene>
    <name evidence="2" type="ORF">R3P38DRAFT_2937111</name>
</gene>
<keyword evidence="1" id="KW-1133">Transmembrane helix</keyword>
<keyword evidence="1" id="KW-0812">Transmembrane</keyword>
<keyword evidence="1" id="KW-0472">Membrane</keyword>
<dbReference type="Proteomes" id="UP001362999">
    <property type="component" value="Unassembled WGS sequence"/>
</dbReference>
<feature type="transmembrane region" description="Helical" evidence="1">
    <location>
        <begin position="47"/>
        <end position="69"/>
    </location>
</feature>
<protein>
    <submittedName>
        <fullName evidence="2">Uncharacterized protein</fullName>
    </submittedName>
</protein>
<comment type="caution">
    <text evidence="2">The sequence shown here is derived from an EMBL/GenBank/DDBJ whole genome shotgun (WGS) entry which is preliminary data.</text>
</comment>
<evidence type="ECO:0000313" key="2">
    <source>
        <dbReference type="EMBL" id="KAK7028551.1"/>
    </source>
</evidence>
<keyword evidence="3" id="KW-1185">Reference proteome</keyword>
<sequence length="189" mass="21205">TLVVNRAAAVVLDARIRLHPIQISAAALCAIVLLLGFSYLRLRRCRLPFSLTLNFVDSITIALFLHTYISLLTPRSPPPTPAKIEISRKSSKIPQDALEPLVSLLRTVITYLLHKSLYALAAIDVGNPNQQRPPSLRRQRKRRWGAVDGDGFVVWCRDFGRDNATGMEVAGAGPEAYLIWLGIRRRRWV</sequence>